<dbReference type="RefSeq" id="WP_203803342.1">
    <property type="nucleotide sequence ID" value="NZ_BAAAQE010000013.1"/>
</dbReference>
<keyword evidence="3" id="KW-1185">Reference proteome</keyword>
<evidence type="ECO:0000313" key="3">
    <source>
        <dbReference type="Proteomes" id="UP000612282"/>
    </source>
</evidence>
<protein>
    <recommendedName>
        <fullName evidence="4">Calcium-binding protein</fullName>
    </recommendedName>
</protein>
<accession>A0ABQ3XJH9</accession>
<proteinExistence type="predicted"/>
<gene>
    <name evidence="2" type="ORF">Aco03nite_070520</name>
</gene>
<evidence type="ECO:0008006" key="4">
    <source>
        <dbReference type="Google" id="ProtNLM"/>
    </source>
</evidence>
<evidence type="ECO:0000313" key="2">
    <source>
        <dbReference type="EMBL" id="GID58648.1"/>
    </source>
</evidence>
<organism evidence="2 3">
    <name type="scientific">Actinoplanes couchii</name>
    <dbReference type="NCBI Taxonomy" id="403638"/>
    <lineage>
        <taxon>Bacteria</taxon>
        <taxon>Bacillati</taxon>
        <taxon>Actinomycetota</taxon>
        <taxon>Actinomycetes</taxon>
        <taxon>Micromonosporales</taxon>
        <taxon>Micromonosporaceae</taxon>
        <taxon>Actinoplanes</taxon>
    </lineage>
</organism>
<sequence>MTSVRNRVFAALLALTPAAGLFAASPAQAAPLKITVKSVAVSKSTFVLGSKAGSGDIVKGKKFTQVGTTSTYKGSLNLCGKDTAGRWTADVYGVVVKTGSTEFDSTNTVTKSIYLKRPSSLTLNAAPEPVVKGKKLTTKGVLKVNGKVLAGTTVKIYFQATGASTYTYKGAAKTNAKGVYTKAFTATKSGVWKAVYAGGSARNAASAVDAVKVK</sequence>
<reference evidence="2 3" key="1">
    <citation type="submission" date="2021-01" db="EMBL/GenBank/DDBJ databases">
        <title>Whole genome shotgun sequence of Actinoplanes couchii NBRC 106145.</title>
        <authorList>
            <person name="Komaki H."/>
            <person name="Tamura T."/>
        </authorList>
    </citation>
    <scope>NUCLEOTIDE SEQUENCE [LARGE SCALE GENOMIC DNA]</scope>
    <source>
        <strain evidence="2 3">NBRC 106145</strain>
    </source>
</reference>
<evidence type="ECO:0000256" key="1">
    <source>
        <dbReference type="SAM" id="SignalP"/>
    </source>
</evidence>
<keyword evidence="1" id="KW-0732">Signal</keyword>
<name>A0ABQ3XJH9_9ACTN</name>
<comment type="caution">
    <text evidence="2">The sequence shown here is derived from an EMBL/GenBank/DDBJ whole genome shotgun (WGS) entry which is preliminary data.</text>
</comment>
<feature type="signal peptide" evidence="1">
    <location>
        <begin position="1"/>
        <end position="29"/>
    </location>
</feature>
<feature type="chain" id="PRO_5046416730" description="Calcium-binding protein" evidence="1">
    <location>
        <begin position="30"/>
        <end position="214"/>
    </location>
</feature>
<dbReference type="EMBL" id="BOMG01000086">
    <property type="protein sequence ID" value="GID58648.1"/>
    <property type="molecule type" value="Genomic_DNA"/>
</dbReference>
<dbReference type="Proteomes" id="UP000612282">
    <property type="component" value="Unassembled WGS sequence"/>
</dbReference>